<gene>
    <name evidence="2" type="ORF">KC01_LOCUS20303</name>
</gene>
<evidence type="ECO:0000313" key="3">
    <source>
        <dbReference type="Proteomes" id="UP001497482"/>
    </source>
</evidence>
<name>A0AAV2KU44_KNICA</name>
<evidence type="ECO:0000313" key="2">
    <source>
        <dbReference type="EMBL" id="CAL1590859.1"/>
    </source>
</evidence>
<sequence>MWGLPGCGICRWTFRFLSVFHLSEDVTATFIEIVFKTQSVKMPRLKGYKRSRALKLRREKQLILSGKASRKCFVKLGLTLEKEQNCVKESVDTDFAAFQIPIEDENLEETQEETQLTVQSLLVHLEQTSEESPSEAKENHICTTQQEPLEETIEEVQKLEEPQEDTHLTVQCLVPLEQTSESPSDAQESPLFKVPELLFFPEDLDLFHETTA</sequence>
<feature type="chain" id="PRO_5043842018" evidence="1">
    <location>
        <begin position="29"/>
        <end position="212"/>
    </location>
</feature>
<organism evidence="2 3">
    <name type="scientific">Knipowitschia caucasica</name>
    <name type="common">Caucasian dwarf goby</name>
    <name type="synonym">Pomatoschistus caucasicus</name>
    <dbReference type="NCBI Taxonomy" id="637954"/>
    <lineage>
        <taxon>Eukaryota</taxon>
        <taxon>Metazoa</taxon>
        <taxon>Chordata</taxon>
        <taxon>Craniata</taxon>
        <taxon>Vertebrata</taxon>
        <taxon>Euteleostomi</taxon>
        <taxon>Actinopterygii</taxon>
        <taxon>Neopterygii</taxon>
        <taxon>Teleostei</taxon>
        <taxon>Neoteleostei</taxon>
        <taxon>Acanthomorphata</taxon>
        <taxon>Gobiaria</taxon>
        <taxon>Gobiiformes</taxon>
        <taxon>Gobioidei</taxon>
        <taxon>Gobiidae</taxon>
        <taxon>Gobiinae</taxon>
        <taxon>Knipowitschia</taxon>
    </lineage>
</organism>
<reference evidence="2 3" key="1">
    <citation type="submission" date="2024-04" db="EMBL/GenBank/DDBJ databases">
        <authorList>
            <person name="Waldvogel A.-M."/>
            <person name="Schoenle A."/>
        </authorList>
    </citation>
    <scope>NUCLEOTIDE SEQUENCE [LARGE SCALE GENOMIC DNA]</scope>
</reference>
<accession>A0AAV2KU44</accession>
<keyword evidence="1" id="KW-0732">Signal</keyword>
<keyword evidence="3" id="KW-1185">Reference proteome</keyword>
<dbReference type="AlphaFoldDB" id="A0AAV2KU44"/>
<protein>
    <submittedName>
        <fullName evidence="2">Uncharacterized protein</fullName>
    </submittedName>
</protein>
<dbReference type="Proteomes" id="UP001497482">
    <property type="component" value="Chromosome 19"/>
</dbReference>
<evidence type="ECO:0000256" key="1">
    <source>
        <dbReference type="SAM" id="SignalP"/>
    </source>
</evidence>
<proteinExistence type="predicted"/>
<feature type="signal peptide" evidence="1">
    <location>
        <begin position="1"/>
        <end position="28"/>
    </location>
</feature>
<dbReference type="EMBL" id="OZ035841">
    <property type="protein sequence ID" value="CAL1590859.1"/>
    <property type="molecule type" value="Genomic_DNA"/>
</dbReference>